<reference evidence="4 5" key="1">
    <citation type="submission" date="2016-11" db="EMBL/GenBank/DDBJ databases">
        <authorList>
            <person name="Jaros S."/>
            <person name="Januszkiewicz K."/>
            <person name="Wedrychowicz H."/>
        </authorList>
    </citation>
    <scope>NUCLEOTIDE SEQUENCE [LARGE SCALE GENOMIC DNA]</scope>
    <source>
        <strain evidence="4 5">DSM 10068</strain>
    </source>
</reference>
<evidence type="ECO:0000256" key="2">
    <source>
        <dbReference type="ARBA" id="ARBA00023002"/>
    </source>
</evidence>
<dbReference type="Gene3D" id="3.40.50.360">
    <property type="match status" value="1"/>
</dbReference>
<keyword evidence="5" id="KW-1185">Reference proteome</keyword>
<sequence>MITIIYAHPLEGSLNSAIRNALAEHLRTNNQPYHLIDLYKDGFQPAMTPDELRTFFTGTGNSSDPLVKRYQDMLRETDHLVFIFPVWFHAEPSIVKAFFERTCLPGFGYAYVENGTKPLLTYIQRLTVLTTSGAPTEVLVNHFGNMIENQFINDLVRNMTGPMDGRDSAWLNFGGALSPSKEALNAHIAKILERF</sequence>
<protein>
    <submittedName>
        <fullName evidence="4">Putative NADPH-quinone reductase (Modulator of drug activity B)</fullName>
    </submittedName>
</protein>
<dbReference type="Pfam" id="PF02525">
    <property type="entry name" value="Flavodoxin_2"/>
    <property type="match status" value="1"/>
</dbReference>
<dbReference type="InterPro" id="IPR003680">
    <property type="entry name" value="Flavodoxin_fold"/>
</dbReference>
<evidence type="ECO:0000259" key="3">
    <source>
        <dbReference type="Pfam" id="PF02525"/>
    </source>
</evidence>
<proteinExistence type="inferred from homology"/>
<dbReference type="PANTHER" id="PTHR10204:SF34">
    <property type="entry name" value="NAD(P)H DEHYDROGENASE [QUINONE] 1 ISOFORM 1"/>
    <property type="match status" value="1"/>
</dbReference>
<gene>
    <name evidence="4" type="ORF">SAMN02745823_02413</name>
</gene>
<dbReference type="InterPro" id="IPR029039">
    <property type="entry name" value="Flavoprotein-like_sf"/>
</dbReference>
<dbReference type="SUPFAM" id="SSF52218">
    <property type="entry name" value="Flavoproteins"/>
    <property type="match status" value="1"/>
</dbReference>
<comment type="similarity">
    <text evidence="1">Belongs to the NAD(P)H dehydrogenase (quinone) family.</text>
</comment>
<dbReference type="GO" id="GO:0003955">
    <property type="term" value="F:NAD(P)H dehydrogenase (quinone) activity"/>
    <property type="evidence" value="ECO:0007669"/>
    <property type="project" value="TreeGrafter"/>
</dbReference>
<dbReference type="RefSeq" id="WP_073079296.1">
    <property type="nucleotide sequence ID" value="NZ_FQXV01000008.1"/>
</dbReference>
<dbReference type="EMBL" id="FQXV01000008">
    <property type="protein sequence ID" value="SHI10113.1"/>
    <property type="molecule type" value="Genomic_DNA"/>
</dbReference>
<dbReference type="STRING" id="1123282.SAMN02745823_02413"/>
<dbReference type="GO" id="GO:0005829">
    <property type="term" value="C:cytosol"/>
    <property type="evidence" value="ECO:0007669"/>
    <property type="project" value="TreeGrafter"/>
</dbReference>
<accession>A0A1M5YF05</accession>
<feature type="domain" description="Flavodoxin-like fold" evidence="3">
    <location>
        <begin position="2"/>
        <end position="193"/>
    </location>
</feature>
<dbReference type="InterPro" id="IPR051545">
    <property type="entry name" value="NAD(P)H_dehydrogenase_qn"/>
</dbReference>
<dbReference type="OrthoDB" id="9805976at2"/>
<evidence type="ECO:0000256" key="1">
    <source>
        <dbReference type="ARBA" id="ARBA00006252"/>
    </source>
</evidence>
<keyword evidence="2" id="KW-0560">Oxidoreductase</keyword>
<dbReference type="PANTHER" id="PTHR10204">
    <property type="entry name" value="NAD P H OXIDOREDUCTASE-RELATED"/>
    <property type="match status" value="1"/>
</dbReference>
<dbReference type="AlphaFoldDB" id="A0A1M5YF05"/>
<evidence type="ECO:0000313" key="5">
    <source>
        <dbReference type="Proteomes" id="UP000183995"/>
    </source>
</evidence>
<name>A0A1M5YF05_9FIRM</name>
<organism evidence="4 5">
    <name type="scientific">Sporobacter termitidis DSM 10068</name>
    <dbReference type="NCBI Taxonomy" id="1123282"/>
    <lineage>
        <taxon>Bacteria</taxon>
        <taxon>Bacillati</taxon>
        <taxon>Bacillota</taxon>
        <taxon>Clostridia</taxon>
        <taxon>Eubacteriales</taxon>
        <taxon>Oscillospiraceae</taxon>
        <taxon>Sporobacter</taxon>
    </lineage>
</organism>
<evidence type="ECO:0000313" key="4">
    <source>
        <dbReference type="EMBL" id="SHI10113.1"/>
    </source>
</evidence>
<dbReference type="Proteomes" id="UP000183995">
    <property type="component" value="Unassembled WGS sequence"/>
</dbReference>